<keyword evidence="10" id="KW-0408">Iron</keyword>
<evidence type="ECO:0000256" key="7">
    <source>
        <dbReference type="ARBA" id="ARBA00022723"/>
    </source>
</evidence>
<keyword evidence="5" id="KW-0349">Heme</keyword>
<dbReference type="Gene3D" id="1.10.1130.10">
    <property type="entry name" value="Flavocytochrome C3, Chain A"/>
    <property type="match status" value="1"/>
</dbReference>
<dbReference type="InterPro" id="IPR036280">
    <property type="entry name" value="Multihaem_cyt_sf"/>
</dbReference>
<evidence type="ECO:0000256" key="10">
    <source>
        <dbReference type="ARBA" id="ARBA00023004"/>
    </source>
</evidence>
<dbReference type="PANTHER" id="PTHR30485">
    <property type="entry name" value="NI/FE-HYDROGENASE 1 B-TYPE CYTOCHROME SUBUNIT"/>
    <property type="match status" value="1"/>
</dbReference>
<dbReference type="EMBL" id="FMIQ01000087">
    <property type="protein sequence ID" value="SCM55042.1"/>
    <property type="molecule type" value="Genomic_DNA"/>
</dbReference>
<name>A0A1C6Z777_HAFAL</name>
<feature type="signal peptide" evidence="13">
    <location>
        <begin position="1"/>
        <end position="28"/>
    </location>
</feature>
<evidence type="ECO:0000256" key="4">
    <source>
        <dbReference type="ARBA" id="ARBA00022475"/>
    </source>
</evidence>
<reference evidence="15 16" key="1">
    <citation type="submission" date="2016-09" db="EMBL/GenBank/DDBJ databases">
        <authorList>
            <person name="Capua I."/>
            <person name="De Benedictis P."/>
            <person name="Joannis T."/>
            <person name="Lombin L.H."/>
            <person name="Cattoli G."/>
        </authorList>
    </citation>
    <scope>NUCLEOTIDE SEQUENCE [LARGE SCALE GENOMIC DNA]</scope>
    <source>
        <strain evidence="15 16">GB001</strain>
    </source>
</reference>
<proteinExistence type="inferred from homology"/>
<dbReference type="Gene3D" id="1.20.950.20">
    <property type="entry name" value="Transmembrane di-heme cytochromes, Chain C"/>
    <property type="match status" value="1"/>
</dbReference>
<keyword evidence="3" id="KW-0813">Transport</keyword>
<feature type="transmembrane region" description="Helical" evidence="12">
    <location>
        <begin position="360"/>
        <end position="386"/>
    </location>
</feature>
<dbReference type="InterPro" id="IPR000516">
    <property type="entry name" value="Ni-dep_Hydgase_cyt-B"/>
</dbReference>
<evidence type="ECO:0000256" key="13">
    <source>
        <dbReference type="SAM" id="SignalP"/>
    </source>
</evidence>
<dbReference type="GO" id="GO:0009055">
    <property type="term" value="F:electron transfer activity"/>
    <property type="evidence" value="ECO:0007669"/>
    <property type="project" value="InterPro"/>
</dbReference>
<evidence type="ECO:0000256" key="9">
    <source>
        <dbReference type="ARBA" id="ARBA00022989"/>
    </source>
</evidence>
<dbReference type="SUPFAM" id="SSF48695">
    <property type="entry name" value="Multiheme cytochromes"/>
    <property type="match status" value="1"/>
</dbReference>
<accession>A0A1C6Z777</accession>
<evidence type="ECO:0000256" key="1">
    <source>
        <dbReference type="ARBA" id="ARBA00004651"/>
    </source>
</evidence>
<keyword evidence="11 12" id="KW-0472">Membrane</keyword>
<evidence type="ECO:0000259" key="14">
    <source>
        <dbReference type="Pfam" id="PF01292"/>
    </source>
</evidence>
<evidence type="ECO:0000256" key="3">
    <source>
        <dbReference type="ARBA" id="ARBA00022448"/>
    </source>
</evidence>
<feature type="domain" description="Cytochrome b561 bacterial/Ni-hydrogenase" evidence="14">
    <location>
        <begin position="358"/>
        <end position="544"/>
    </location>
</feature>
<keyword evidence="7" id="KW-0479">Metal-binding</keyword>
<dbReference type="Pfam" id="PF01292">
    <property type="entry name" value="Ni_hydr_CYTB"/>
    <property type="match status" value="1"/>
</dbReference>
<evidence type="ECO:0000256" key="5">
    <source>
        <dbReference type="ARBA" id="ARBA00022617"/>
    </source>
</evidence>
<evidence type="ECO:0000313" key="15">
    <source>
        <dbReference type="EMBL" id="SCM55042.1"/>
    </source>
</evidence>
<dbReference type="OrthoDB" id="1117555at2"/>
<dbReference type="GO" id="GO:0005886">
    <property type="term" value="C:plasma membrane"/>
    <property type="evidence" value="ECO:0007669"/>
    <property type="project" value="UniProtKB-SubCell"/>
</dbReference>
<evidence type="ECO:0000256" key="6">
    <source>
        <dbReference type="ARBA" id="ARBA00022692"/>
    </source>
</evidence>
<dbReference type="GO" id="GO:0020037">
    <property type="term" value="F:heme binding"/>
    <property type="evidence" value="ECO:0007669"/>
    <property type="project" value="TreeGrafter"/>
</dbReference>
<dbReference type="NCBIfam" id="NF011582">
    <property type="entry name" value="PRK15006.1"/>
    <property type="match status" value="1"/>
</dbReference>
<gene>
    <name evidence="15" type="ORF">BN1044_04556</name>
</gene>
<sequence length="552" mass="61508">MTHLSLKNQIKRCLLFAILIFSQMYVWAETTPSLSTTVTQLNQACLNCHADTDIHSIVTSKPHDKLLLSSTDYQESVHGGLPCIACHRSAPNTQGFDVTPHQLAPQQDTGCENCHALVLHDTIAAENASVHQQKIEQGQFSCSACHNAHTMHSGEISYPNSTQIAKSNQSCINCHSRANVYTQLAKGKSSTDQDLAHSMLPYPEQHLASLRCIDCHVAADDSTLHKILPASETVTCKQCHSDSSLLAARQKTALPLFASTAGSLLGKGWFNDAEIRKKLAALNKADTKAEPVKIVQGTLFNNTYMIGNNGSSHWDKPYVYALVVLLSLLICHGLGRIIAKKLSPHSDEMAEEDKVYLYTLLVRCWHWLNALCCIILLISGIAMHVVAKGFPIWVNIHNIAGLTLCIIWCLFIATILSGNGQHYRIHWQGILTRIYRQTRYYLLGIFLSEPHPEHASQQSKFNILQQLGYIGIMFIIFPLFIVTGLFMLFPSYSPNKILAWPGKQVIAYLHYALALVMVMFIPIHLYLCTTGHTLTSLVKGMIDGFHRSRKEK</sequence>
<dbReference type="InterPro" id="IPR016174">
    <property type="entry name" value="Di-haem_cyt_TM"/>
</dbReference>
<dbReference type="InterPro" id="IPR051542">
    <property type="entry name" value="Hydrogenase_cytochrome"/>
</dbReference>
<keyword evidence="8" id="KW-0249">Electron transport</keyword>
<evidence type="ECO:0000256" key="12">
    <source>
        <dbReference type="SAM" id="Phobius"/>
    </source>
</evidence>
<feature type="transmembrane region" description="Helical" evidence="12">
    <location>
        <begin position="392"/>
        <end position="416"/>
    </location>
</feature>
<protein>
    <submittedName>
        <fullName evidence="15">Thiosulfate reductase cytochrome b subunit</fullName>
    </submittedName>
</protein>
<dbReference type="GO" id="GO:0022904">
    <property type="term" value="P:respiratory electron transport chain"/>
    <property type="evidence" value="ECO:0007669"/>
    <property type="project" value="InterPro"/>
</dbReference>
<keyword evidence="9 12" id="KW-1133">Transmembrane helix</keyword>
<feature type="chain" id="PRO_5008751930" evidence="13">
    <location>
        <begin position="29"/>
        <end position="552"/>
    </location>
</feature>
<evidence type="ECO:0000256" key="2">
    <source>
        <dbReference type="ARBA" id="ARBA00008622"/>
    </source>
</evidence>
<feature type="transmembrane region" description="Helical" evidence="12">
    <location>
        <begin position="467"/>
        <end position="488"/>
    </location>
</feature>
<keyword evidence="13" id="KW-0732">Signal</keyword>
<dbReference type="PANTHER" id="PTHR30485:SF1">
    <property type="entry name" value="CYTOCHROME YDHU-RELATED"/>
    <property type="match status" value="1"/>
</dbReference>
<keyword evidence="6 12" id="KW-0812">Transmembrane</keyword>
<feature type="transmembrane region" description="Helical" evidence="12">
    <location>
        <begin position="508"/>
        <end position="527"/>
    </location>
</feature>
<dbReference type="GO" id="GO:0005506">
    <property type="term" value="F:iron ion binding"/>
    <property type="evidence" value="ECO:0007669"/>
    <property type="project" value="InterPro"/>
</dbReference>
<dbReference type="InterPro" id="IPR011577">
    <property type="entry name" value="Cyt_b561_bac/Ni-Hgenase"/>
</dbReference>
<dbReference type="GO" id="GO:0009061">
    <property type="term" value="P:anaerobic respiration"/>
    <property type="evidence" value="ECO:0007669"/>
    <property type="project" value="UniProtKB-ARBA"/>
</dbReference>
<comment type="subcellular location">
    <subcellularLocation>
        <location evidence="1">Cell membrane</location>
        <topology evidence="1">Multi-pass membrane protein</topology>
    </subcellularLocation>
</comment>
<evidence type="ECO:0000256" key="11">
    <source>
        <dbReference type="ARBA" id="ARBA00023136"/>
    </source>
</evidence>
<keyword evidence="4" id="KW-1003">Cell membrane</keyword>
<dbReference type="Proteomes" id="UP000094844">
    <property type="component" value="Unassembled WGS sequence"/>
</dbReference>
<evidence type="ECO:0000256" key="8">
    <source>
        <dbReference type="ARBA" id="ARBA00022982"/>
    </source>
</evidence>
<comment type="similarity">
    <text evidence="2">Belongs to the HupC/HyaC/HydC family.</text>
</comment>
<organism evidence="15 16">
    <name type="scientific">Hafnia alvei</name>
    <dbReference type="NCBI Taxonomy" id="569"/>
    <lineage>
        <taxon>Bacteria</taxon>
        <taxon>Pseudomonadati</taxon>
        <taxon>Pseudomonadota</taxon>
        <taxon>Gammaproteobacteria</taxon>
        <taxon>Enterobacterales</taxon>
        <taxon>Hafniaceae</taxon>
        <taxon>Hafnia</taxon>
    </lineage>
</organism>
<dbReference type="AlphaFoldDB" id="A0A1C6Z777"/>
<evidence type="ECO:0000313" key="16">
    <source>
        <dbReference type="Proteomes" id="UP000094844"/>
    </source>
</evidence>
<dbReference type="PRINTS" id="PR00161">
    <property type="entry name" value="NIHGNASECYTB"/>
</dbReference>
<dbReference type="SUPFAM" id="SSF81342">
    <property type="entry name" value="Transmembrane di-heme cytochromes"/>
    <property type="match status" value="1"/>
</dbReference>
<feature type="transmembrane region" description="Helical" evidence="12">
    <location>
        <begin position="318"/>
        <end position="339"/>
    </location>
</feature>
<dbReference type="RefSeq" id="WP_081329658.1">
    <property type="nucleotide sequence ID" value="NZ_FMIQ01000087.1"/>
</dbReference>